<dbReference type="InterPro" id="IPR021109">
    <property type="entry name" value="Peptidase_aspartic_dom_sf"/>
</dbReference>
<sequence length="133" mass="14440">MQARADSPGVLDLEYITPSRMLHVSLPGGVKVDALLDDGAESSIMTEAVWLKTGTPLNREKKTRIGGVGGEVLETLGCVEQLEISVDGFRTWAHVFVVHAVPHCAIILGRPWQKAVKMEKIEDTIGVAITIHD</sequence>
<dbReference type="Pfam" id="PF13650">
    <property type="entry name" value="Asp_protease_2"/>
    <property type="match status" value="1"/>
</dbReference>
<evidence type="ECO:0000313" key="3">
    <source>
        <dbReference type="EMBL" id="KAJ3843697.1"/>
    </source>
</evidence>
<feature type="non-terminal residue" evidence="3">
    <location>
        <position position="133"/>
    </location>
</feature>
<organism evidence="3 4">
    <name type="scientific">Lentinula raphanica</name>
    <dbReference type="NCBI Taxonomy" id="153919"/>
    <lineage>
        <taxon>Eukaryota</taxon>
        <taxon>Fungi</taxon>
        <taxon>Dikarya</taxon>
        <taxon>Basidiomycota</taxon>
        <taxon>Agaricomycotina</taxon>
        <taxon>Agaricomycetes</taxon>
        <taxon>Agaricomycetidae</taxon>
        <taxon>Agaricales</taxon>
        <taxon>Marasmiineae</taxon>
        <taxon>Omphalotaceae</taxon>
        <taxon>Lentinula</taxon>
    </lineage>
</organism>
<dbReference type="SUPFAM" id="SSF50630">
    <property type="entry name" value="Acid proteases"/>
    <property type="match status" value="1"/>
</dbReference>
<evidence type="ECO:0000256" key="1">
    <source>
        <dbReference type="ARBA" id="ARBA00022801"/>
    </source>
</evidence>
<gene>
    <name evidence="3" type="ORF">F5878DRAFT_527274</name>
</gene>
<protein>
    <recommendedName>
        <fullName evidence="2">Peptidase A2 domain-containing protein</fullName>
    </recommendedName>
</protein>
<name>A0AA38PIR7_9AGAR</name>
<keyword evidence="4" id="KW-1185">Reference proteome</keyword>
<dbReference type="EMBL" id="MU805969">
    <property type="protein sequence ID" value="KAJ3843697.1"/>
    <property type="molecule type" value="Genomic_DNA"/>
</dbReference>
<dbReference type="CDD" id="cd00303">
    <property type="entry name" value="retropepsin_like"/>
    <property type="match status" value="1"/>
</dbReference>
<dbReference type="PROSITE" id="PS50175">
    <property type="entry name" value="ASP_PROT_RETROV"/>
    <property type="match status" value="1"/>
</dbReference>
<evidence type="ECO:0000313" key="4">
    <source>
        <dbReference type="Proteomes" id="UP001163846"/>
    </source>
</evidence>
<dbReference type="InterPro" id="IPR001995">
    <property type="entry name" value="Peptidase_A2_cat"/>
</dbReference>
<dbReference type="Gene3D" id="2.40.70.10">
    <property type="entry name" value="Acid Proteases"/>
    <property type="match status" value="1"/>
</dbReference>
<dbReference type="GO" id="GO:0004190">
    <property type="term" value="F:aspartic-type endopeptidase activity"/>
    <property type="evidence" value="ECO:0007669"/>
    <property type="project" value="InterPro"/>
</dbReference>
<evidence type="ECO:0000259" key="2">
    <source>
        <dbReference type="PROSITE" id="PS50175"/>
    </source>
</evidence>
<comment type="caution">
    <text evidence="3">The sequence shown here is derived from an EMBL/GenBank/DDBJ whole genome shotgun (WGS) entry which is preliminary data.</text>
</comment>
<reference evidence="3" key="1">
    <citation type="submission" date="2022-08" db="EMBL/GenBank/DDBJ databases">
        <authorList>
            <consortium name="DOE Joint Genome Institute"/>
            <person name="Min B."/>
            <person name="Riley R."/>
            <person name="Sierra-Patev S."/>
            <person name="Naranjo-Ortiz M."/>
            <person name="Looney B."/>
            <person name="Konkel Z."/>
            <person name="Slot J.C."/>
            <person name="Sakamoto Y."/>
            <person name="Steenwyk J.L."/>
            <person name="Rokas A."/>
            <person name="Carro J."/>
            <person name="Camarero S."/>
            <person name="Ferreira P."/>
            <person name="Molpeceres G."/>
            <person name="Ruiz-Duenas F.J."/>
            <person name="Serrano A."/>
            <person name="Henrissat B."/>
            <person name="Drula E."/>
            <person name="Hughes K.W."/>
            <person name="Mata J.L."/>
            <person name="Ishikawa N.K."/>
            <person name="Vargas-Isla R."/>
            <person name="Ushijima S."/>
            <person name="Smith C.A."/>
            <person name="Ahrendt S."/>
            <person name="Andreopoulos W."/>
            <person name="He G."/>
            <person name="Labutti K."/>
            <person name="Lipzen A."/>
            <person name="Ng V."/>
            <person name="Sandor L."/>
            <person name="Barry K."/>
            <person name="Martinez A.T."/>
            <person name="Xiao Y."/>
            <person name="Gibbons J.G."/>
            <person name="Terashima K."/>
            <person name="Hibbett D.S."/>
            <person name="Grigoriev I.V."/>
        </authorList>
    </citation>
    <scope>NUCLEOTIDE SEQUENCE</scope>
    <source>
        <strain evidence="3">TFB9207</strain>
    </source>
</reference>
<keyword evidence="1" id="KW-0378">Hydrolase</keyword>
<dbReference type="GO" id="GO:0006508">
    <property type="term" value="P:proteolysis"/>
    <property type="evidence" value="ECO:0007669"/>
    <property type="project" value="InterPro"/>
</dbReference>
<dbReference type="AlphaFoldDB" id="A0AA38PIR7"/>
<proteinExistence type="predicted"/>
<feature type="domain" description="Peptidase A2" evidence="2">
    <location>
        <begin position="32"/>
        <end position="70"/>
    </location>
</feature>
<accession>A0AA38PIR7</accession>
<dbReference type="Proteomes" id="UP001163846">
    <property type="component" value="Unassembled WGS sequence"/>
</dbReference>